<evidence type="ECO:0000256" key="1">
    <source>
        <dbReference type="ARBA" id="ARBA00011764"/>
    </source>
</evidence>
<evidence type="ECO:0000313" key="8">
    <source>
        <dbReference type="EMBL" id="JAS10815.1"/>
    </source>
</evidence>
<dbReference type="Pfam" id="PF13873">
    <property type="entry name" value="Myb_DNA-bind_5"/>
    <property type="match status" value="1"/>
</dbReference>
<sequence length="142" mass="16768">MTNYSNDNNKYRFINMDVDDRSNSPLSIETDNKKRSRCSNFSSHEKNLLIHILERYQETIECKKGDKVSLQEKERIWQLVTQEFNELSMSKPERTNRQLKMCYENLKRRIRKETTHSSAGTEESVTSNRRNGIDSSLNDLNS</sequence>
<dbReference type="GO" id="GO:0005634">
    <property type="term" value="C:nucleus"/>
    <property type="evidence" value="ECO:0007669"/>
    <property type="project" value="TreeGrafter"/>
</dbReference>
<gene>
    <name evidence="8" type="ORF">g.30396</name>
</gene>
<feature type="domain" description="Myb/SANT-like DNA-binding" evidence="7">
    <location>
        <begin position="37"/>
        <end position="115"/>
    </location>
</feature>
<dbReference type="EMBL" id="GEDC01026483">
    <property type="protein sequence ID" value="JAS10815.1"/>
    <property type="molecule type" value="Transcribed_RNA"/>
</dbReference>
<evidence type="ECO:0000256" key="5">
    <source>
        <dbReference type="ARBA" id="ARBA00025466"/>
    </source>
</evidence>
<feature type="compositionally biased region" description="Polar residues" evidence="6">
    <location>
        <begin position="116"/>
        <end position="142"/>
    </location>
</feature>
<evidence type="ECO:0000259" key="7">
    <source>
        <dbReference type="Pfam" id="PF13873"/>
    </source>
</evidence>
<proteinExistence type="predicted"/>
<feature type="non-terminal residue" evidence="8">
    <location>
        <position position="142"/>
    </location>
</feature>
<dbReference type="InterPro" id="IPR028002">
    <property type="entry name" value="Myb_DNA-bind_5"/>
</dbReference>
<reference evidence="8" key="1">
    <citation type="submission" date="2015-12" db="EMBL/GenBank/DDBJ databases">
        <title>De novo transcriptome assembly of four potential Pierce s Disease insect vectors from Arizona vineyards.</title>
        <authorList>
            <person name="Tassone E.E."/>
        </authorList>
    </citation>
    <scope>NUCLEOTIDE SEQUENCE</scope>
</reference>
<evidence type="ECO:0000256" key="3">
    <source>
        <dbReference type="ARBA" id="ARBA00023015"/>
    </source>
</evidence>
<comment type="function">
    <text evidence="5">Involved in transvection phenomena (= synapsis-dependent gene expression), where the synaptic pairing of chromosomes carrying genes with which zeste interacts influences the expression of these genes. Zeste binds to DNA and stimulates transcription from a nearby promoter.</text>
</comment>
<evidence type="ECO:0000256" key="2">
    <source>
        <dbReference type="ARBA" id="ARBA00016807"/>
    </source>
</evidence>
<evidence type="ECO:0000256" key="4">
    <source>
        <dbReference type="ARBA" id="ARBA00023163"/>
    </source>
</evidence>
<feature type="region of interest" description="Disordered" evidence="6">
    <location>
        <begin position="110"/>
        <end position="142"/>
    </location>
</feature>
<keyword evidence="3" id="KW-0805">Transcription regulation</keyword>
<dbReference type="PANTHER" id="PTHR23098">
    <property type="entry name" value="AGAP001331-PA-RELATED"/>
    <property type="match status" value="1"/>
</dbReference>
<comment type="subunit">
    <text evidence="1">Self-associates forming complexes of several hundred monomers.</text>
</comment>
<name>A0A1B6CBY9_9HEMI</name>
<protein>
    <recommendedName>
        <fullName evidence="2">Regulatory protein zeste</fullName>
    </recommendedName>
</protein>
<accession>A0A1B6CBY9</accession>
<organism evidence="8">
    <name type="scientific">Clastoptera arizonana</name>
    <name type="common">Arizona spittle bug</name>
    <dbReference type="NCBI Taxonomy" id="38151"/>
    <lineage>
        <taxon>Eukaryota</taxon>
        <taxon>Metazoa</taxon>
        <taxon>Ecdysozoa</taxon>
        <taxon>Arthropoda</taxon>
        <taxon>Hexapoda</taxon>
        <taxon>Insecta</taxon>
        <taxon>Pterygota</taxon>
        <taxon>Neoptera</taxon>
        <taxon>Paraneoptera</taxon>
        <taxon>Hemiptera</taxon>
        <taxon>Auchenorrhyncha</taxon>
        <taxon>Cercopoidea</taxon>
        <taxon>Clastopteridae</taxon>
        <taxon>Clastoptera</taxon>
    </lineage>
</organism>
<keyword evidence="4" id="KW-0804">Transcription</keyword>
<evidence type="ECO:0000256" key="6">
    <source>
        <dbReference type="SAM" id="MobiDB-lite"/>
    </source>
</evidence>
<dbReference type="PANTHER" id="PTHR23098:SF16">
    <property type="entry name" value="REGULATORY PROTEIN ZESTE"/>
    <property type="match status" value="1"/>
</dbReference>
<dbReference type="AlphaFoldDB" id="A0A1B6CBY9"/>